<evidence type="ECO:0000313" key="2">
    <source>
        <dbReference type="EMBL" id="KKM90319.1"/>
    </source>
</evidence>
<dbReference type="AlphaFoldDB" id="A0A0F9L6F1"/>
<feature type="domain" description="Saccharopine dehydrogenase NADP binding" evidence="1">
    <location>
        <begin position="2"/>
        <end position="118"/>
    </location>
</feature>
<proteinExistence type="predicted"/>
<sequence length="346" mass="38639">MLYGAYGYTGNLIAHEAKLRGHSPVLAGRSAKKLIPLAEELNLDYIILDLENKDTLVNTISGFDLVFHSAGPYINTSAPMVNACLKTGTNYIDITGEIPVFEQNFKYDDEAKDKEIAIISGVGFDVVPTDCLSKYVSDKITAPTSLDLGIAAFSNPSPGTLKTVLAHYNIGQLARRNGRLVRLEDTSIRKIQFSDKERDGRPVTWGDLSTAYRTTGIPNITTYFPLPKKFPNLLEYLGVSPKEMLENEESKKKVNKWIDKNIHGPDEVKRKTYRSYIWASVKNDKGTEAQAWLETMEPYRFTGVSGVRCVEKIFEMKPRGALTPALAFGADFVLEIPEIKRFDSID</sequence>
<dbReference type="PANTHER" id="PTHR43781:SF1">
    <property type="entry name" value="SACCHAROPINE DEHYDROGENASE"/>
    <property type="match status" value="1"/>
</dbReference>
<dbReference type="Pfam" id="PF03435">
    <property type="entry name" value="Sacchrp_dh_NADP"/>
    <property type="match status" value="1"/>
</dbReference>
<dbReference type="PANTHER" id="PTHR43781">
    <property type="entry name" value="SACCHAROPINE DEHYDROGENASE"/>
    <property type="match status" value="1"/>
</dbReference>
<organism evidence="2">
    <name type="scientific">marine sediment metagenome</name>
    <dbReference type="NCBI Taxonomy" id="412755"/>
    <lineage>
        <taxon>unclassified sequences</taxon>
        <taxon>metagenomes</taxon>
        <taxon>ecological metagenomes</taxon>
    </lineage>
</organism>
<protein>
    <recommendedName>
        <fullName evidence="1">Saccharopine dehydrogenase NADP binding domain-containing protein</fullName>
    </recommendedName>
</protein>
<dbReference type="EMBL" id="LAZR01006687">
    <property type="protein sequence ID" value="KKM90319.1"/>
    <property type="molecule type" value="Genomic_DNA"/>
</dbReference>
<reference evidence="2" key="1">
    <citation type="journal article" date="2015" name="Nature">
        <title>Complex archaea that bridge the gap between prokaryotes and eukaryotes.</title>
        <authorList>
            <person name="Spang A."/>
            <person name="Saw J.H."/>
            <person name="Jorgensen S.L."/>
            <person name="Zaremba-Niedzwiedzka K."/>
            <person name="Martijn J."/>
            <person name="Lind A.E."/>
            <person name="van Eijk R."/>
            <person name="Schleper C."/>
            <person name="Guy L."/>
            <person name="Ettema T.J."/>
        </authorList>
    </citation>
    <scope>NUCLEOTIDE SEQUENCE</scope>
</reference>
<comment type="caution">
    <text evidence="2">The sequence shown here is derived from an EMBL/GenBank/DDBJ whole genome shotgun (WGS) entry which is preliminary data.</text>
</comment>
<evidence type="ECO:0000259" key="1">
    <source>
        <dbReference type="Pfam" id="PF03435"/>
    </source>
</evidence>
<accession>A0A0F9L6F1</accession>
<gene>
    <name evidence="2" type="ORF">LCGC14_1239810</name>
</gene>
<dbReference type="Gene3D" id="3.40.50.720">
    <property type="entry name" value="NAD(P)-binding Rossmann-like Domain"/>
    <property type="match status" value="1"/>
</dbReference>
<name>A0A0F9L6F1_9ZZZZ</name>
<dbReference type="InterPro" id="IPR036291">
    <property type="entry name" value="NAD(P)-bd_dom_sf"/>
</dbReference>
<dbReference type="InterPro" id="IPR005097">
    <property type="entry name" value="Sacchrp_dh_NADP-bd"/>
</dbReference>
<dbReference type="SUPFAM" id="SSF51735">
    <property type="entry name" value="NAD(P)-binding Rossmann-fold domains"/>
    <property type="match status" value="1"/>
</dbReference>